<evidence type="ECO:0000313" key="2">
    <source>
        <dbReference type="EMBL" id="KIV93512.1"/>
    </source>
</evidence>
<protein>
    <recommendedName>
        <fullName evidence="4">BZIP domain-containing protein</fullName>
    </recommendedName>
</protein>
<dbReference type="OrthoDB" id="4737775at2759"/>
<sequence>MSLGNCVEPKSETSLIMDDTELMLRISPKPFKLHQAEPDPLQQRRESGKLAQRKFRHRQAAKALELKQKHENLTAIVERIVLAQRDNDQTSLNHAIVEAGKAVGVEVGPCSQSTVPNCPKDTHTSLDPSSSSGTHTSPTVLLDIARPGQSVGRTHSGRFSPRLDYGLWLDPDRFLKIFEPPTDIRPYIGPGMYTVAGHIAWACLDYGHACLREAIMMIEMNDGTHRGDLGSSLPPGSTARRAFDLSLGHSKPLHDIAYMMALVEARMEFRRLGYMRSDSSGADESTRQIMEERVSGDLHRKGLKMDQWWSALEIEAHVQQRLGILEFSAFQTALCNQEATETQLMMPLAKTLSHRGVCFGNGPRWNAVHVMALVGEWAHQITTVVEW</sequence>
<gene>
    <name evidence="2" type="ORF">PV10_04723</name>
</gene>
<name>A0A0D1ZFP6_EXOME</name>
<dbReference type="EMBL" id="KN847522">
    <property type="protein sequence ID" value="KIV93512.1"/>
    <property type="molecule type" value="Genomic_DNA"/>
</dbReference>
<accession>A0A0D1ZFP6</accession>
<dbReference type="GeneID" id="27322568"/>
<dbReference type="RefSeq" id="XP_016225086.1">
    <property type="nucleotide sequence ID" value="XM_016369298.1"/>
</dbReference>
<evidence type="ECO:0008006" key="4">
    <source>
        <dbReference type="Google" id="ProtNLM"/>
    </source>
</evidence>
<feature type="region of interest" description="Disordered" evidence="1">
    <location>
        <begin position="114"/>
        <end position="139"/>
    </location>
</feature>
<dbReference type="HOGENOM" id="CLU_043982_0_0_1"/>
<proteinExistence type="predicted"/>
<dbReference type="VEuPathDB" id="FungiDB:PV10_04723"/>
<dbReference type="Proteomes" id="UP000054302">
    <property type="component" value="Unassembled WGS sequence"/>
</dbReference>
<evidence type="ECO:0000256" key="1">
    <source>
        <dbReference type="SAM" id="MobiDB-lite"/>
    </source>
</evidence>
<dbReference type="AlphaFoldDB" id="A0A0D1ZFP6"/>
<keyword evidence="3" id="KW-1185">Reference proteome</keyword>
<organism evidence="2 3">
    <name type="scientific">Exophiala mesophila</name>
    <name type="common">Black yeast-like fungus</name>
    <dbReference type="NCBI Taxonomy" id="212818"/>
    <lineage>
        <taxon>Eukaryota</taxon>
        <taxon>Fungi</taxon>
        <taxon>Dikarya</taxon>
        <taxon>Ascomycota</taxon>
        <taxon>Pezizomycotina</taxon>
        <taxon>Eurotiomycetes</taxon>
        <taxon>Chaetothyriomycetidae</taxon>
        <taxon>Chaetothyriales</taxon>
        <taxon>Herpotrichiellaceae</taxon>
        <taxon>Exophiala</taxon>
    </lineage>
</organism>
<reference evidence="2 3" key="1">
    <citation type="submission" date="2015-01" db="EMBL/GenBank/DDBJ databases">
        <title>The Genome Sequence of Exophiala mesophila CBS40295.</title>
        <authorList>
            <consortium name="The Broad Institute Genomics Platform"/>
            <person name="Cuomo C."/>
            <person name="de Hoog S."/>
            <person name="Gorbushina A."/>
            <person name="Stielow B."/>
            <person name="Teixiera M."/>
            <person name="Abouelleil A."/>
            <person name="Chapman S.B."/>
            <person name="Priest M."/>
            <person name="Young S.K."/>
            <person name="Wortman J."/>
            <person name="Nusbaum C."/>
            <person name="Birren B."/>
        </authorList>
    </citation>
    <scope>NUCLEOTIDE SEQUENCE [LARGE SCALE GENOMIC DNA]</scope>
    <source>
        <strain evidence="2 3">CBS 40295</strain>
    </source>
</reference>
<feature type="compositionally biased region" description="Low complexity" evidence="1">
    <location>
        <begin position="125"/>
        <end position="139"/>
    </location>
</feature>
<dbReference type="OMA" id="TLYWACT"/>
<dbReference type="STRING" id="212818.A0A0D1ZFP6"/>
<evidence type="ECO:0000313" key="3">
    <source>
        <dbReference type="Proteomes" id="UP000054302"/>
    </source>
</evidence>